<dbReference type="AlphaFoldDB" id="A0AB34H218"/>
<dbReference type="GO" id="GO:0005886">
    <property type="term" value="C:plasma membrane"/>
    <property type="evidence" value="ECO:0007669"/>
    <property type="project" value="UniProtKB-SubCell"/>
</dbReference>
<comment type="function">
    <text evidence="15">Mature BRI2 (mBRI2) functions as a modulator of the amyloid-beta A4 precursor protein (APP) processing leading to a strong reduction in the secretion of secretase-processed amyloid-beta protein 40 and amyloid-beta protein 42.</text>
</comment>
<reference evidence="19 20" key="1">
    <citation type="submission" date="2022-11" db="EMBL/GenBank/DDBJ databases">
        <title>Whole genome sequence of Eschrichtius robustus ER-17-0199.</title>
        <authorList>
            <person name="Bruniche-Olsen A."/>
            <person name="Black A.N."/>
            <person name="Fields C.J."/>
            <person name="Walden K."/>
            <person name="Dewoody J.A."/>
        </authorList>
    </citation>
    <scope>NUCLEOTIDE SEQUENCE [LARGE SCALE GENOMIC DNA]</scope>
    <source>
        <strain evidence="19">ER-17-0199</strain>
        <tissue evidence="19">Blubber</tissue>
    </source>
</reference>
<dbReference type="GO" id="GO:0070062">
    <property type="term" value="C:extracellular exosome"/>
    <property type="evidence" value="ECO:0007669"/>
    <property type="project" value="TreeGrafter"/>
</dbReference>
<evidence type="ECO:0000256" key="13">
    <source>
        <dbReference type="ARBA" id="ARBA00023180"/>
    </source>
</evidence>
<feature type="domain" description="BRICHOS" evidence="18">
    <location>
        <begin position="47"/>
        <end position="138"/>
    </location>
</feature>
<keyword evidence="5 17" id="KW-1003">Cell membrane</keyword>
<gene>
    <name evidence="19" type="ORF">J1605_007085</name>
</gene>
<evidence type="ECO:0000256" key="11">
    <source>
        <dbReference type="ARBA" id="ARBA00023136"/>
    </source>
</evidence>
<evidence type="ECO:0000256" key="4">
    <source>
        <dbReference type="ARBA" id="ARBA00006794"/>
    </source>
</evidence>
<keyword evidence="6" id="KW-0812">Transmembrane</keyword>
<keyword evidence="10" id="KW-0333">Golgi apparatus</keyword>
<dbReference type="Proteomes" id="UP001159641">
    <property type="component" value="Unassembled WGS sequence"/>
</dbReference>
<comment type="function">
    <text evidence="14">Bri23 peptide prevents aggregation of APP amyloid-beta protein 42 into toxic oligomers.</text>
</comment>
<evidence type="ECO:0000256" key="7">
    <source>
        <dbReference type="ARBA" id="ARBA00022753"/>
    </source>
</evidence>
<evidence type="ECO:0000256" key="6">
    <source>
        <dbReference type="ARBA" id="ARBA00022692"/>
    </source>
</evidence>
<evidence type="ECO:0000256" key="5">
    <source>
        <dbReference type="ARBA" id="ARBA00022475"/>
    </source>
</evidence>
<evidence type="ECO:0000313" key="20">
    <source>
        <dbReference type="Proteomes" id="UP001159641"/>
    </source>
</evidence>
<protein>
    <recommendedName>
        <fullName evidence="17">Integral membrane protein 2</fullName>
    </recommendedName>
</protein>
<comment type="subcellular location">
    <subcellularLocation>
        <location evidence="2">Cell membrane</location>
        <topology evidence="2">Single-pass type II membrane protein</topology>
    </subcellularLocation>
    <subcellularLocation>
        <location evidence="3">Endosome membrane</location>
        <topology evidence="3">Single-pass type II membrane protein</topology>
    </subcellularLocation>
    <subcellularLocation>
        <location evidence="1">Golgi apparatus membrane</location>
        <topology evidence="1">Single-pass type II membrane protein</topology>
    </subcellularLocation>
    <subcellularLocation>
        <location evidence="17">Membrane</location>
        <topology evidence="17">Single-pass type II membrane protein</topology>
    </subcellularLocation>
</comment>
<dbReference type="PANTHER" id="PTHR10962:SF4">
    <property type="entry name" value="INTEGRAL MEMBRANE PROTEIN 2B"/>
    <property type="match status" value="1"/>
</dbReference>
<dbReference type="GO" id="GO:0000139">
    <property type="term" value="C:Golgi membrane"/>
    <property type="evidence" value="ECO:0007669"/>
    <property type="project" value="UniProtKB-SubCell"/>
</dbReference>
<evidence type="ECO:0000256" key="3">
    <source>
        <dbReference type="ARBA" id="ARBA00004639"/>
    </source>
</evidence>
<evidence type="ECO:0000256" key="15">
    <source>
        <dbReference type="ARBA" id="ARBA00037187"/>
    </source>
</evidence>
<dbReference type="PANTHER" id="PTHR10962">
    <property type="entry name" value="INTEGRAL TRANSMEMBRANE PROTEIN 2"/>
    <property type="match status" value="1"/>
</dbReference>
<evidence type="ECO:0000256" key="17">
    <source>
        <dbReference type="RuleBase" id="RU367061"/>
    </source>
</evidence>
<keyword evidence="8 17" id="KW-0735">Signal-anchor</keyword>
<dbReference type="GO" id="GO:0010008">
    <property type="term" value="C:endosome membrane"/>
    <property type="evidence" value="ECO:0007669"/>
    <property type="project" value="UniProtKB-SubCell"/>
</dbReference>
<comment type="caution">
    <text evidence="19">The sequence shown here is derived from an EMBL/GenBank/DDBJ whole genome shotgun (WGS) entry which is preliminary data.</text>
</comment>
<dbReference type="InterPro" id="IPR040145">
    <property type="entry name" value="ITM2"/>
</dbReference>
<sequence>MCFGLAFMLAGVILGGAYLYKYFALQPDDVYYCGIKYIKDDVILNEPSADAPAARYQTIEENIKIFEEDEVEFISVPVPEFADSDPANIVHDFNKAGTYLPQSYLIHEHMVITDRIENIDHLGFYIYRLCHDKETYKLQRRETIKGIQKREVSNCAMIRHFENKFAVETLICS</sequence>
<proteinExistence type="inferred from homology"/>
<evidence type="ECO:0000256" key="2">
    <source>
        <dbReference type="ARBA" id="ARBA00004401"/>
    </source>
</evidence>
<evidence type="ECO:0000313" key="19">
    <source>
        <dbReference type="EMBL" id="KAJ8785488.1"/>
    </source>
</evidence>
<keyword evidence="9" id="KW-1133">Transmembrane helix</keyword>
<evidence type="ECO:0000256" key="10">
    <source>
        <dbReference type="ARBA" id="ARBA00023034"/>
    </source>
</evidence>
<keyword evidence="11" id="KW-0472">Membrane</keyword>
<comment type="similarity">
    <text evidence="4 17">Belongs to the ITM2 family.</text>
</comment>
<dbReference type="GO" id="GO:0001540">
    <property type="term" value="F:amyloid-beta binding"/>
    <property type="evidence" value="ECO:0007669"/>
    <property type="project" value="TreeGrafter"/>
</dbReference>
<evidence type="ECO:0000256" key="16">
    <source>
        <dbReference type="ARBA" id="ARBA00037249"/>
    </source>
</evidence>
<name>A0AB34H218_ESCRO</name>
<comment type="function">
    <text evidence="16">Plays a regulatory role in the processing of the amyloid-beta A4 precursor protein (APP) and acts as an inhibitor of the amyloid-beta peptide aggregation and fibrils deposition. Plays a role in the induction of neurite outgrowth. Functions as a protease inhibitor by blocking access of secretases to APP cleavage sites.</text>
</comment>
<accession>A0AB34H218</accession>
<organism evidence="19 20">
    <name type="scientific">Eschrichtius robustus</name>
    <name type="common">California gray whale</name>
    <name type="synonym">Eschrichtius gibbosus</name>
    <dbReference type="NCBI Taxonomy" id="9764"/>
    <lineage>
        <taxon>Eukaryota</taxon>
        <taxon>Metazoa</taxon>
        <taxon>Chordata</taxon>
        <taxon>Craniata</taxon>
        <taxon>Vertebrata</taxon>
        <taxon>Euteleostomi</taxon>
        <taxon>Mammalia</taxon>
        <taxon>Eutheria</taxon>
        <taxon>Laurasiatheria</taxon>
        <taxon>Artiodactyla</taxon>
        <taxon>Whippomorpha</taxon>
        <taxon>Cetacea</taxon>
        <taxon>Mysticeti</taxon>
        <taxon>Eschrichtiidae</taxon>
        <taxon>Eschrichtius</taxon>
    </lineage>
</organism>
<keyword evidence="12" id="KW-1015">Disulfide bond</keyword>
<keyword evidence="7" id="KW-0967">Endosome</keyword>
<evidence type="ECO:0000256" key="8">
    <source>
        <dbReference type="ARBA" id="ARBA00022968"/>
    </source>
</evidence>
<evidence type="ECO:0000259" key="18">
    <source>
        <dbReference type="PROSITE" id="PS50869"/>
    </source>
</evidence>
<dbReference type="InterPro" id="IPR007084">
    <property type="entry name" value="BRICHOS_dom"/>
</dbReference>
<dbReference type="EMBL" id="JAIQCJ010002014">
    <property type="protein sequence ID" value="KAJ8785488.1"/>
    <property type="molecule type" value="Genomic_DNA"/>
</dbReference>
<keyword evidence="20" id="KW-1185">Reference proteome</keyword>
<evidence type="ECO:0000256" key="14">
    <source>
        <dbReference type="ARBA" id="ARBA00037053"/>
    </source>
</evidence>
<evidence type="ECO:0000256" key="1">
    <source>
        <dbReference type="ARBA" id="ARBA00004323"/>
    </source>
</evidence>
<evidence type="ECO:0000256" key="12">
    <source>
        <dbReference type="ARBA" id="ARBA00023157"/>
    </source>
</evidence>
<keyword evidence="13" id="KW-0325">Glycoprotein</keyword>
<evidence type="ECO:0000256" key="9">
    <source>
        <dbReference type="ARBA" id="ARBA00022989"/>
    </source>
</evidence>
<dbReference type="GO" id="GO:0042985">
    <property type="term" value="P:negative regulation of amyloid precursor protein biosynthetic process"/>
    <property type="evidence" value="ECO:0007669"/>
    <property type="project" value="TreeGrafter"/>
</dbReference>
<dbReference type="PROSITE" id="PS50869">
    <property type="entry name" value="BRICHOS"/>
    <property type="match status" value="1"/>
</dbReference>